<dbReference type="Pfam" id="PF24845">
    <property type="entry name" value="DUF7721"/>
    <property type="match status" value="1"/>
</dbReference>
<keyword evidence="4" id="KW-1185">Reference proteome</keyword>
<reference evidence="3" key="1">
    <citation type="submission" date="2021-07" db="EMBL/GenBank/DDBJ databases">
        <authorList>
            <person name="Durling M."/>
        </authorList>
    </citation>
    <scope>NUCLEOTIDE SEQUENCE</scope>
</reference>
<dbReference type="InterPro" id="IPR056138">
    <property type="entry name" value="DUF7721"/>
</dbReference>
<accession>A0A9N9LUB4</accession>
<dbReference type="Proteomes" id="UP000701801">
    <property type="component" value="Unassembled WGS sequence"/>
</dbReference>
<name>A0A9N9LUB4_9HELO</name>
<feature type="region of interest" description="Disordered" evidence="1">
    <location>
        <begin position="1"/>
        <end position="51"/>
    </location>
</feature>
<gene>
    <name evidence="3" type="ORF">HYALB_00011744</name>
</gene>
<evidence type="ECO:0000259" key="2">
    <source>
        <dbReference type="Pfam" id="PF24845"/>
    </source>
</evidence>
<evidence type="ECO:0000256" key="1">
    <source>
        <dbReference type="SAM" id="MobiDB-lite"/>
    </source>
</evidence>
<dbReference type="EMBL" id="CAJVRM010000267">
    <property type="protein sequence ID" value="CAG8978594.1"/>
    <property type="molecule type" value="Genomic_DNA"/>
</dbReference>
<dbReference type="AlphaFoldDB" id="A0A9N9LUB4"/>
<proteinExistence type="predicted"/>
<evidence type="ECO:0000313" key="3">
    <source>
        <dbReference type="EMBL" id="CAG8978594.1"/>
    </source>
</evidence>
<organism evidence="3 4">
    <name type="scientific">Hymenoscyphus albidus</name>
    <dbReference type="NCBI Taxonomy" id="595503"/>
    <lineage>
        <taxon>Eukaryota</taxon>
        <taxon>Fungi</taxon>
        <taxon>Dikarya</taxon>
        <taxon>Ascomycota</taxon>
        <taxon>Pezizomycotina</taxon>
        <taxon>Leotiomycetes</taxon>
        <taxon>Helotiales</taxon>
        <taxon>Helotiaceae</taxon>
        <taxon>Hymenoscyphus</taxon>
    </lineage>
</organism>
<evidence type="ECO:0000313" key="4">
    <source>
        <dbReference type="Proteomes" id="UP000701801"/>
    </source>
</evidence>
<sequence>MSGEAKEYYSGASMESSNPNPNTSQKDDYDSDDETMQSASRHAEQHAGSSGSIDMFASIISSLAGNKQEIAQQPIDEQHAVKSHQQFFSSSSSTTEASSASMGSAAAMQALKIFVGGSESGSGGGEQKQSQNAFVGMAMAQASKLFDNQAAAGKVASGEKKESAVQQAGEMALKIYLQSGGKGGESAVQQAGEMALKIYLQSGGKGGGGSGGLMGIAKMEKGGYSAGGIEEKLGMKL</sequence>
<feature type="domain" description="DUF7721" evidence="2">
    <location>
        <begin position="37"/>
        <end position="118"/>
    </location>
</feature>
<dbReference type="OrthoDB" id="2290255at2759"/>
<feature type="compositionally biased region" description="Polar residues" evidence="1">
    <location>
        <begin position="13"/>
        <end position="24"/>
    </location>
</feature>
<feature type="region of interest" description="Disordered" evidence="1">
    <location>
        <begin position="79"/>
        <end position="100"/>
    </location>
</feature>
<comment type="caution">
    <text evidence="3">The sequence shown here is derived from an EMBL/GenBank/DDBJ whole genome shotgun (WGS) entry which is preliminary data.</text>
</comment>
<feature type="compositionally biased region" description="Low complexity" evidence="1">
    <location>
        <begin position="89"/>
        <end position="100"/>
    </location>
</feature>
<protein>
    <recommendedName>
        <fullName evidence="2">DUF7721 domain-containing protein</fullName>
    </recommendedName>
</protein>
<dbReference type="PANTHER" id="PTHR39477">
    <property type="entry name" value="CHROMOSOME 8, WHOLE GENOME SHOTGUN SEQUENCE"/>
    <property type="match status" value="1"/>
</dbReference>
<dbReference type="PANTHER" id="PTHR39477:SF1">
    <property type="entry name" value="BETA-FLANKING PROTEIN"/>
    <property type="match status" value="1"/>
</dbReference>